<dbReference type="InterPro" id="IPR000719">
    <property type="entry name" value="Prot_kinase_dom"/>
</dbReference>
<sequence length="857" mass="91714">MTADYEEYCLVDPVFFDVPASANPADSSFAAELPRLPDGWVSHQRDAWQIVCPPDSDLPSQGWKIHVSAGLDSASRVIRTVRDYCVGAGVAFKFLRNRNIHLSKNSKYAARESSGKLVTIYPRGEAELATTLAELGERLDGEAGPYILSDLRYGSGPLYVRYGGFLEQPMVTEHGELVPAVRRPDGVLAPDRRRPGFHVPDWVELPECLVPHLAARDADDATEFPYRVRGALHFSNGGGVYLAERLADGAEVVLKEARPLAGLDRDGTDAVARLEREWETLRRLAGVAGVPAAHDLLTYGEHRFLAMEKMPGRPLGKWLAGNYPLTWSAVTDADLARYTGRALGVVDQVRRLLGDLHGRGVVFGDLHPHNLLVDDDDTVSLIDFELAGDVREARRPALAAPGFAAPADRGGVAIDDYALAALRLWLFLPLNVMLTLDSGKLDGYLDTVAARFPVPPGYTDEIRAVLRAADAPSPRRRSALDRPDPDWAAVCDSMAEAIVASATPHRPDRLFPGDIATFRMGGAGFGHGAAGVLYALEACGFGRFEGCEQWLLDAVRRQPPRQAGFLDGAHGVAHVLAGFGHREAAGALVAEFAPALPRITDHSLAAGLAGIGLNLLSLAESWQDEDHAATATRIGARLADALGHAPGPGAKGAAGLLHGWSGPALLFVRLYQRTGDRAWLGLADRALLRDLAECVSTEDGALQVRDGGRSLPYLGVGSAGVAVVAGELAEHLPNARCVERLPDLHQALLGEFVVQPGLCYGRAGQLAVLAAATARDDDPRLAAGMRRHLARLSWHAIVHNGRITFPGNRLLRLSMDVATGGAGVLLAVTAAIRGGVRVLPFLSETPRPAGMRLTPAS</sequence>
<dbReference type="OrthoDB" id="1492512at2"/>
<dbReference type="Proteomes" id="UP000199501">
    <property type="component" value="Unassembled WGS sequence"/>
</dbReference>
<dbReference type="CDD" id="cd04791">
    <property type="entry name" value="LanC_SerThrkinase"/>
    <property type="match status" value="1"/>
</dbReference>
<dbReference type="SMART" id="SM01260">
    <property type="entry name" value="LANC_like"/>
    <property type="match status" value="1"/>
</dbReference>
<reference evidence="3" key="1">
    <citation type="submission" date="2016-10" db="EMBL/GenBank/DDBJ databases">
        <authorList>
            <person name="Varghese N."/>
            <person name="Submissions S."/>
        </authorList>
    </citation>
    <scope>NUCLEOTIDE SEQUENCE [LARGE SCALE GENOMIC DNA]</scope>
    <source>
        <strain evidence="3">IBRC-M 10403</strain>
    </source>
</reference>
<dbReference type="Pfam" id="PF00069">
    <property type="entry name" value="Pkinase"/>
    <property type="match status" value="1"/>
</dbReference>
<dbReference type="Gene3D" id="1.10.510.10">
    <property type="entry name" value="Transferase(Phosphotransferase) domain 1"/>
    <property type="match status" value="1"/>
</dbReference>
<dbReference type="InterPro" id="IPR058053">
    <property type="entry name" value="RamC_C"/>
</dbReference>
<dbReference type="GO" id="GO:0005975">
    <property type="term" value="P:carbohydrate metabolic process"/>
    <property type="evidence" value="ECO:0007669"/>
    <property type="project" value="InterPro"/>
</dbReference>
<dbReference type="SUPFAM" id="SSF158745">
    <property type="entry name" value="LanC-like"/>
    <property type="match status" value="1"/>
</dbReference>
<protein>
    <submittedName>
        <fullName evidence="2">Serine/threonine protein kinase</fullName>
    </submittedName>
</protein>
<dbReference type="AlphaFoldDB" id="A0A1G6S021"/>
<name>A0A1G6S021_9PSEU</name>
<dbReference type="InterPro" id="IPR012341">
    <property type="entry name" value="6hp_glycosidase-like_sf"/>
</dbReference>
<dbReference type="InterPro" id="IPR057929">
    <property type="entry name" value="RamC_N"/>
</dbReference>
<dbReference type="GO" id="GO:0031179">
    <property type="term" value="P:peptide modification"/>
    <property type="evidence" value="ECO:0007669"/>
    <property type="project" value="InterPro"/>
</dbReference>
<dbReference type="InterPro" id="IPR011009">
    <property type="entry name" value="Kinase-like_dom_sf"/>
</dbReference>
<keyword evidence="2" id="KW-0808">Transferase</keyword>
<keyword evidence="2" id="KW-0418">Kinase</keyword>
<dbReference type="PROSITE" id="PS50011">
    <property type="entry name" value="PROTEIN_KINASE_DOM"/>
    <property type="match status" value="1"/>
</dbReference>
<dbReference type="GO" id="GO:0004674">
    <property type="term" value="F:protein serine/threonine kinase activity"/>
    <property type="evidence" value="ECO:0007669"/>
    <property type="project" value="UniProtKB-KW"/>
</dbReference>
<keyword evidence="2" id="KW-0723">Serine/threonine-protein kinase</keyword>
<dbReference type="EMBL" id="FMZZ01000007">
    <property type="protein sequence ID" value="SDD10004.1"/>
    <property type="molecule type" value="Genomic_DNA"/>
</dbReference>
<dbReference type="InterPro" id="IPR007822">
    <property type="entry name" value="LANC-like"/>
</dbReference>
<accession>A0A1G6S021</accession>
<evidence type="ECO:0000313" key="3">
    <source>
        <dbReference type="Proteomes" id="UP000199501"/>
    </source>
</evidence>
<dbReference type="SUPFAM" id="SSF56112">
    <property type="entry name" value="Protein kinase-like (PK-like)"/>
    <property type="match status" value="1"/>
</dbReference>
<feature type="domain" description="Protein kinase" evidence="1">
    <location>
        <begin position="226"/>
        <end position="488"/>
    </location>
</feature>
<gene>
    <name evidence="2" type="ORF">SAMN05216174_107124</name>
</gene>
<dbReference type="Pfam" id="PF25816">
    <property type="entry name" value="RamC_N"/>
    <property type="match status" value="1"/>
</dbReference>
<dbReference type="Gene3D" id="1.50.10.10">
    <property type="match status" value="1"/>
</dbReference>
<evidence type="ECO:0000259" key="1">
    <source>
        <dbReference type="PROSITE" id="PS50011"/>
    </source>
</evidence>
<evidence type="ECO:0000313" key="2">
    <source>
        <dbReference type="EMBL" id="SDD10004.1"/>
    </source>
</evidence>
<dbReference type="GO" id="GO:0005524">
    <property type="term" value="F:ATP binding"/>
    <property type="evidence" value="ECO:0007669"/>
    <property type="project" value="InterPro"/>
</dbReference>
<dbReference type="STRING" id="1271860.SAMN05216174_107124"/>
<dbReference type="NCBIfam" id="NF038151">
    <property type="entry name" value="lanthi_synth_III"/>
    <property type="match status" value="1"/>
</dbReference>
<dbReference type="InterPro" id="IPR053524">
    <property type="entry name" value="Aerial_hyphae_peptide-synth"/>
</dbReference>
<proteinExistence type="predicted"/>
<organism evidence="2 3">
    <name type="scientific">Actinokineospora iranica</name>
    <dbReference type="NCBI Taxonomy" id="1271860"/>
    <lineage>
        <taxon>Bacteria</taxon>
        <taxon>Bacillati</taxon>
        <taxon>Actinomycetota</taxon>
        <taxon>Actinomycetes</taxon>
        <taxon>Pseudonocardiales</taxon>
        <taxon>Pseudonocardiaceae</taxon>
        <taxon>Actinokineospora</taxon>
    </lineage>
</organism>
<dbReference type="RefSeq" id="WP_091451200.1">
    <property type="nucleotide sequence ID" value="NZ_FMZZ01000007.1"/>
</dbReference>
<keyword evidence="3" id="KW-1185">Reference proteome</keyword>
<dbReference type="SMART" id="SM00220">
    <property type="entry name" value="S_TKc"/>
    <property type="match status" value="1"/>
</dbReference>